<evidence type="ECO:0000259" key="7">
    <source>
        <dbReference type="PROSITE" id="PS50850"/>
    </source>
</evidence>
<keyword evidence="9" id="KW-1185">Reference proteome</keyword>
<dbReference type="EMBL" id="AEJF01000141">
    <property type="protein sequence ID" value="KLU23889.1"/>
    <property type="molecule type" value="Genomic_DNA"/>
</dbReference>
<dbReference type="Pfam" id="PF07690">
    <property type="entry name" value="MFS_1"/>
    <property type="match status" value="1"/>
</dbReference>
<feature type="transmembrane region" description="Helical" evidence="6">
    <location>
        <begin position="290"/>
        <end position="309"/>
    </location>
</feature>
<dbReference type="PROSITE" id="PS50850">
    <property type="entry name" value="MFS"/>
    <property type="match status" value="1"/>
</dbReference>
<feature type="transmembrane region" description="Helical" evidence="6">
    <location>
        <begin position="122"/>
        <end position="147"/>
    </location>
</feature>
<feature type="transmembrane region" description="Helical" evidence="6">
    <location>
        <begin position="97"/>
        <end position="116"/>
    </location>
</feature>
<feature type="transmembrane region" description="Helical" evidence="6">
    <location>
        <begin position="66"/>
        <end position="85"/>
    </location>
</feature>
<dbReference type="InterPro" id="IPR020846">
    <property type="entry name" value="MFS_dom"/>
</dbReference>
<accession>A0A0J1CTF2</accession>
<evidence type="ECO:0000256" key="6">
    <source>
        <dbReference type="SAM" id="Phobius"/>
    </source>
</evidence>
<dbReference type="GO" id="GO:0016020">
    <property type="term" value="C:membrane"/>
    <property type="evidence" value="ECO:0007669"/>
    <property type="project" value="UniProtKB-SubCell"/>
</dbReference>
<dbReference type="InterPro" id="IPR011701">
    <property type="entry name" value="MFS"/>
</dbReference>
<feature type="domain" description="Major facilitator superfamily (MFS) profile" evidence="7">
    <location>
        <begin position="31"/>
        <end position="436"/>
    </location>
</feature>
<protein>
    <submittedName>
        <fullName evidence="8">Membrane protein</fullName>
    </submittedName>
</protein>
<comment type="subcellular location">
    <subcellularLocation>
        <location evidence="1">Membrane</location>
        <topology evidence="1">Multi-pass membrane protein</topology>
    </subcellularLocation>
</comment>
<dbReference type="InterPro" id="IPR036259">
    <property type="entry name" value="MFS_trans_sf"/>
</dbReference>
<evidence type="ECO:0000256" key="1">
    <source>
        <dbReference type="ARBA" id="ARBA00004141"/>
    </source>
</evidence>
<feature type="transmembrane region" description="Helical" evidence="6">
    <location>
        <begin position="31"/>
        <end position="54"/>
    </location>
</feature>
<evidence type="ECO:0000256" key="5">
    <source>
        <dbReference type="ARBA" id="ARBA00023136"/>
    </source>
</evidence>
<keyword evidence="3 6" id="KW-0812">Transmembrane</keyword>
<keyword evidence="5 6" id="KW-0472">Membrane</keyword>
<name>A0A0J1CTF2_9BURK</name>
<organism evidence="8 9">
    <name type="scientific">Caballeronia mineralivorans PML1(12)</name>
    <dbReference type="NCBI Taxonomy" id="908627"/>
    <lineage>
        <taxon>Bacteria</taxon>
        <taxon>Pseudomonadati</taxon>
        <taxon>Pseudomonadota</taxon>
        <taxon>Betaproteobacteria</taxon>
        <taxon>Burkholderiales</taxon>
        <taxon>Burkholderiaceae</taxon>
        <taxon>Caballeronia</taxon>
    </lineage>
</organism>
<sequence>MGRHVVNSVSADAYEDGVSQERTMGKVARRILPFVCFCFLVNYIDRTNISFAALTMNKDLGITPTGFGWMVGVFFIGYCISEIPSNLALQKFGARIWIARIMVTWGIMTVVCAFARTPTQLMIARFLLGVAEGGFAPGIFIYLGYWFPARWRAKAIATFLLGVPLAAVIGGPLSSAILSLHGLGGLKQWQWLFLLEGIPAVALGIFCLFTLKDSPSKAKWLSPGEKAWIESELQLERARIETTGHMTLGQSLTDLRVVILSCTYLTGLIGLNGVYYWMPQIVKSLGLSNVEVGLVSAIPNFLGAVAMILWARSSDRTGKRVWHVTATCLLGALAMAASSLAHDGIFIMIGLTVALIGAFGFLATFWALPSTFLTGRAAAGGFGLILSIGNSSGFFGPYLVGWLKQTTLGYSGSLLALSGFLLLAATLTMIFRRSVRSPRESVPVSPSPGLMGK</sequence>
<dbReference type="PANTHER" id="PTHR43791:SF36">
    <property type="entry name" value="TRANSPORTER, PUTATIVE (AFU_ORTHOLOGUE AFUA_6G08340)-RELATED"/>
    <property type="match status" value="1"/>
</dbReference>
<proteinExistence type="predicted"/>
<feature type="transmembrane region" description="Helical" evidence="6">
    <location>
        <begin position="412"/>
        <end position="431"/>
    </location>
</feature>
<evidence type="ECO:0000313" key="8">
    <source>
        <dbReference type="EMBL" id="KLU23889.1"/>
    </source>
</evidence>
<feature type="transmembrane region" description="Helical" evidence="6">
    <location>
        <begin position="189"/>
        <end position="211"/>
    </location>
</feature>
<evidence type="ECO:0000256" key="2">
    <source>
        <dbReference type="ARBA" id="ARBA00022448"/>
    </source>
</evidence>
<keyword evidence="2" id="KW-0813">Transport</keyword>
<feature type="transmembrane region" description="Helical" evidence="6">
    <location>
        <begin position="345"/>
        <end position="368"/>
    </location>
</feature>
<feature type="transmembrane region" description="Helical" evidence="6">
    <location>
        <begin position="255"/>
        <end position="278"/>
    </location>
</feature>
<dbReference type="FunFam" id="1.20.1250.20:FF:000018">
    <property type="entry name" value="MFS transporter permease"/>
    <property type="match status" value="1"/>
</dbReference>
<evidence type="ECO:0000256" key="4">
    <source>
        <dbReference type="ARBA" id="ARBA00022989"/>
    </source>
</evidence>
<dbReference type="PANTHER" id="PTHR43791">
    <property type="entry name" value="PERMEASE-RELATED"/>
    <property type="match status" value="1"/>
</dbReference>
<dbReference type="CDD" id="cd17319">
    <property type="entry name" value="MFS_ExuT_GudP_like"/>
    <property type="match status" value="1"/>
</dbReference>
<gene>
    <name evidence="8" type="ORF">EOS_22845</name>
</gene>
<dbReference type="OrthoDB" id="5441967at2"/>
<reference evidence="8 9" key="1">
    <citation type="journal article" date="2015" name="Genome Announc.">
        <title>Draft Genome Sequence of Burkholderia sp. Strain PML1(12), an Ectomycorrhizosphere-Inhabiting Bacterium with Effective Mineral-Weathering Ability.</title>
        <authorList>
            <person name="Uroz S."/>
            <person name="Oger P."/>
        </authorList>
    </citation>
    <scope>NUCLEOTIDE SEQUENCE [LARGE SCALE GENOMIC DNA]</scope>
    <source>
        <strain evidence="9">PML1(12)</strain>
    </source>
</reference>
<comment type="caution">
    <text evidence="8">The sequence shown here is derived from an EMBL/GenBank/DDBJ whole genome shotgun (WGS) entry which is preliminary data.</text>
</comment>
<feature type="transmembrane region" description="Helical" evidence="6">
    <location>
        <begin position="321"/>
        <end position="339"/>
    </location>
</feature>
<dbReference type="PATRIC" id="fig|908627.4.peg.5097"/>
<feature type="transmembrane region" description="Helical" evidence="6">
    <location>
        <begin position="159"/>
        <end position="183"/>
    </location>
</feature>
<dbReference type="AlphaFoldDB" id="A0A0J1CTF2"/>
<feature type="transmembrane region" description="Helical" evidence="6">
    <location>
        <begin position="380"/>
        <end position="400"/>
    </location>
</feature>
<evidence type="ECO:0000256" key="3">
    <source>
        <dbReference type="ARBA" id="ARBA00022692"/>
    </source>
</evidence>
<dbReference type="Gene3D" id="1.20.1250.20">
    <property type="entry name" value="MFS general substrate transporter like domains"/>
    <property type="match status" value="2"/>
</dbReference>
<dbReference type="SUPFAM" id="SSF103473">
    <property type="entry name" value="MFS general substrate transporter"/>
    <property type="match status" value="1"/>
</dbReference>
<evidence type="ECO:0000313" key="9">
    <source>
        <dbReference type="Proteomes" id="UP000035963"/>
    </source>
</evidence>
<dbReference type="Proteomes" id="UP000035963">
    <property type="component" value="Unassembled WGS sequence"/>
</dbReference>
<dbReference type="GO" id="GO:0022857">
    <property type="term" value="F:transmembrane transporter activity"/>
    <property type="evidence" value="ECO:0007669"/>
    <property type="project" value="InterPro"/>
</dbReference>
<keyword evidence="4 6" id="KW-1133">Transmembrane helix</keyword>